<organism evidence="1 2">
    <name type="scientific">Escherichia coli</name>
    <dbReference type="NCBI Taxonomy" id="562"/>
    <lineage>
        <taxon>Bacteria</taxon>
        <taxon>Pseudomonadati</taxon>
        <taxon>Pseudomonadota</taxon>
        <taxon>Gammaproteobacteria</taxon>
        <taxon>Enterobacterales</taxon>
        <taxon>Enterobacteriaceae</taxon>
        <taxon>Escherichia</taxon>
    </lineage>
</organism>
<sequence length="82" mass="9583">MLLCGRLQESLTRCFVLCQILMLEYTHANSITILTINKKLMHQFTFNRKAKLAVNVNRFFILFINDQIQLIEIENGEAIVHC</sequence>
<evidence type="ECO:0000313" key="2">
    <source>
        <dbReference type="Proteomes" id="UP000277930"/>
    </source>
</evidence>
<protein>
    <submittedName>
        <fullName evidence="1">Uncharacterized protein</fullName>
    </submittedName>
</protein>
<dbReference type="Proteomes" id="UP000277930">
    <property type="component" value="Chromosome 1"/>
</dbReference>
<dbReference type="AlphaFoldDB" id="A0A447XX84"/>
<accession>A0A447XX84</accession>
<name>A0A447XX84_ECOLX</name>
<dbReference type="EMBL" id="LR134246">
    <property type="protein sequence ID" value="VED35626.1"/>
    <property type="molecule type" value="Genomic_DNA"/>
</dbReference>
<proteinExistence type="predicted"/>
<gene>
    <name evidence="1" type="ORF">NCTC9702_02866</name>
</gene>
<reference evidence="1 2" key="1">
    <citation type="submission" date="2018-12" db="EMBL/GenBank/DDBJ databases">
        <authorList>
            <consortium name="Pathogen Informatics"/>
        </authorList>
    </citation>
    <scope>NUCLEOTIDE SEQUENCE [LARGE SCALE GENOMIC DNA]</scope>
    <source>
        <strain evidence="1 2">NCTC9702</strain>
    </source>
</reference>
<evidence type="ECO:0000313" key="1">
    <source>
        <dbReference type="EMBL" id="VED35626.1"/>
    </source>
</evidence>